<protein>
    <submittedName>
        <fullName evidence="5">SAM-dependent methyltransferase</fullName>
    </submittedName>
</protein>
<dbReference type="OrthoDB" id="9797252at2"/>
<dbReference type="InterPro" id="IPR029063">
    <property type="entry name" value="SAM-dependent_MTases_sf"/>
</dbReference>
<dbReference type="CDD" id="cd02440">
    <property type="entry name" value="AdoMet_MTases"/>
    <property type="match status" value="1"/>
</dbReference>
<reference evidence="5 6" key="1">
    <citation type="submission" date="2016-09" db="EMBL/GenBank/DDBJ databases">
        <authorList>
            <person name="Capua I."/>
            <person name="De Benedictis P."/>
            <person name="Joannis T."/>
            <person name="Lombin L.H."/>
            <person name="Cattoli G."/>
        </authorList>
    </citation>
    <scope>NUCLEOTIDE SEQUENCE [LARGE SCALE GENOMIC DNA]</scope>
    <source>
        <strain evidence="5 6">ANC 4671</strain>
    </source>
</reference>
<keyword evidence="6" id="KW-1185">Reference proteome</keyword>
<feature type="domain" description="Methyltransferase type 11" evidence="4">
    <location>
        <begin position="49"/>
        <end position="135"/>
    </location>
</feature>
<accession>A0A1E7R2Y3</accession>
<dbReference type="InterPro" id="IPR013216">
    <property type="entry name" value="Methyltransf_11"/>
</dbReference>
<dbReference type="GO" id="GO:0032259">
    <property type="term" value="P:methylation"/>
    <property type="evidence" value="ECO:0007669"/>
    <property type="project" value="UniProtKB-KW"/>
</dbReference>
<dbReference type="Gene3D" id="3.40.50.150">
    <property type="entry name" value="Vaccinia Virus protein VP39"/>
    <property type="match status" value="1"/>
</dbReference>
<dbReference type="RefSeq" id="WP_070070470.1">
    <property type="nucleotide sequence ID" value="NZ_MKKK01000045.1"/>
</dbReference>
<dbReference type="SUPFAM" id="SSF53335">
    <property type="entry name" value="S-adenosyl-L-methionine-dependent methyltransferases"/>
    <property type="match status" value="1"/>
</dbReference>
<organism evidence="5 6">
    <name type="scientific">Acinetobacter qingfengensis</name>
    <dbReference type="NCBI Taxonomy" id="1262585"/>
    <lineage>
        <taxon>Bacteria</taxon>
        <taxon>Pseudomonadati</taxon>
        <taxon>Pseudomonadota</taxon>
        <taxon>Gammaproteobacteria</taxon>
        <taxon>Moraxellales</taxon>
        <taxon>Moraxellaceae</taxon>
        <taxon>Acinetobacter</taxon>
    </lineage>
</organism>
<evidence type="ECO:0000313" key="6">
    <source>
        <dbReference type="Proteomes" id="UP000185895"/>
    </source>
</evidence>
<gene>
    <name evidence="5" type="ORF">BJI46_04220</name>
</gene>
<sequence length="259" mass="29622">MSSVLHPAAQQGFSLGAELYQQARPAYPEDLIDWLTHQLHISKKSKVIDLGAGTGKFLPYLKQVSDQVFAIEPIDELLAQLKLAHPDVYTIQTDSKNLTLPSNSIDAICCAQSFHWFANAESLYEIYHVLKPQAALGLIWNQRDTAVDWVQAIADLLTPLEQDTPRFHNGHWQKIFEQEKSLFQLKSLKKFHLEHQGSVEQVVVNRILSTSFISAASDAEKLYIRQQLLEIIQKYCNKTAEDEITFPYVTYAYHYEKKC</sequence>
<dbReference type="Pfam" id="PF08241">
    <property type="entry name" value="Methyltransf_11"/>
    <property type="match status" value="1"/>
</dbReference>
<comment type="caution">
    <text evidence="5">The sequence shown here is derived from an EMBL/GenBank/DDBJ whole genome shotgun (WGS) entry which is preliminary data.</text>
</comment>
<evidence type="ECO:0000256" key="3">
    <source>
        <dbReference type="ARBA" id="ARBA00022679"/>
    </source>
</evidence>
<evidence type="ECO:0000256" key="1">
    <source>
        <dbReference type="ARBA" id="ARBA00008361"/>
    </source>
</evidence>
<dbReference type="GO" id="GO:0008757">
    <property type="term" value="F:S-adenosylmethionine-dependent methyltransferase activity"/>
    <property type="evidence" value="ECO:0007669"/>
    <property type="project" value="InterPro"/>
</dbReference>
<keyword evidence="3 5" id="KW-0808">Transferase</keyword>
<keyword evidence="2 5" id="KW-0489">Methyltransferase</keyword>
<dbReference type="PANTHER" id="PTHR44942">
    <property type="entry name" value="METHYLTRANSF_11 DOMAIN-CONTAINING PROTEIN"/>
    <property type="match status" value="1"/>
</dbReference>
<name>A0A1E7R2Y3_9GAMM</name>
<dbReference type="EMBL" id="MKKK01000045">
    <property type="protein sequence ID" value="OEY93655.1"/>
    <property type="molecule type" value="Genomic_DNA"/>
</dbReference>
<dbReference type="Proteomes" id="UP000185895">
    <property type="component" value="Unassembled WGS sequence"/>
</dbReference>
<proteinExistence type="inferred from homology"/>
<evidence type="ECO:0000259" key="4">
    <source>
        <dbReference type="Pfam" id="PF08241"/>
    </source>
</evidence>
<comment type="similarity">
    <text evidence="1">Belongs to the methyltransferase superfamily.</text>
</comment>
<dbReference type="PANTHER" id="PTHR44942:SF4">
    <property type="entry name" value="METHYLTRANSFERASE TYPE 11 DOMAIN-CONTAINING PROTEIN"/>
    <property type="match status" value="1"/>
</dbReference>
<evidence type="ECO:0000313" key="5">
    <source>
        <dbReference type="EMBL" id="OEY93655.1"/>
    </source>
</evidence>
<evidence type="ECO:0000256" key="2">
    <source>
        <dbReference type="ARBA" id="ARBA00022603"/>
    </source>
</evidence>
<dbReference type="InterPro" id="IPR051052">
    <property type="entry name" value="Diverse_substrate_MTase"/>
</dbReference>
<dbReference type="AlphaFoldDB" id="A0A1E7R2Y3"/>
<dbReference type="STRING" id="1262585.BJI46_04220"/>